<dbReference type="Gene3D" id="2.60.40.10">
    <property type="entry name" value="Immunoglobulins"/>
    <property type="match status" value="1"/>
</dbReference>
<comment type="activity regulation">
    <text evidence="7">Inhibited by L-aspartic acid.</text>
</comment>
<dbReference type="Gene3D" id="3.20.20.80">
    <property type="entry name" value="Glycosidases"/>
    <property type="match status" value="1"/>
</dbReference>
<feature type="domain" description="Glycoside hydrolase family 2 catalytic" evidence="10">
    <location>
        <begin position="329"/>
        <end position="628"/>
    </location>
</feature>
<feature type="signal peptide" evidence="8">
    <location>
        <begin position="1"/>
        <end position="22"/>
    </location>
</feature>
<dbReference type="NCBIfam" id="NF007538">
    <property type="entry name" value="PRK10150.1"/>
    <property type="match status" value="1"/>
</dbReference>
<dbReference type="PROSITE" id="PS00608">
    <property type="entry name" value="GLYCOSYL_HYDROL_F2_2"/>
    <property type="match status" value="1"/>
</dbReference>
<dbReference type="Pfam" id="PF02837">
    <property type="entry name" value="Glyco_hydro_2_N"/>
    <property type="match status" value="1"/>
</dbReference>
<dbReference type="SUPFAM" id="SSF51445">
    <property type="entry name" value="(Trans)glycosidases"/>
    <property type="match status" value="1"/>
</dbReference>
<dbReference type="InterPro" id="IPR017853">
    <property type="entry name" value="GH"/>
</dbReference>
<keyword evidence="5 7" id="KW-0378">Hydrolase</keyword>
<comment type="catalytic activity">
    <reaction evidence="7">
        <text>a beta-D-glucuronoside + H2O = D-glucuronate + an alcohol</text>
        <dbReference type="Rhea" id="RHEA:17633"/>
        <dbReference type="ChEBI" id="CHEBI:15377"/>
        <dbReference type="ChEBI" id="CHEBI:30879"/>
        <dbReference type="ChEBI" id="CHEBI:58720"/>
        <dbReference type="ChEBI" id="CHEBI:83411"/>
        <dbReference type="EC" id="3.2.1.31"/>
    </reaction>
</comment>
<comment type="similarity">
    <text evidence="2 7">Belongs to the glycosyl hydrolase 2 family.</text>
</comment>
<feature type="domain" description="Glycoside hydrolase family 2 immunoglobulin-like beta-sandwich" evidence="9">
    <location>
        <begin position="219"/>
        <end position="327"/>
    </location>
</feature>
<evidence type="ECO:0000256" key="5">
    <source>
        <dbReference type="ARBA" id="ARBA00022801"/>
    </source>
</evidence>
<dbReference type="EC" id="3.2.1.31" evidence="3 7"/>
<keyword evidence="7" id="KW-0458">Lysosome</keyword>
<dbReference type="SUPFAM" id="SSF49785">
    <property type="entry name" value="Galactose-binding domain-like"/>
    <property type="match status" value="1"/>
</dbReference>
<dbReference type="PRINTS" id="PR00132">
    <property type="entry name" value="GLHYDRLASE2"/>
</dbReference>
<evidence type="ECO:0000313" key="12">
    <source>
        <dbReference type="EnsemblMetazoa" id="CLYHEMP024220.1"/>
    </source>
</evidence>
<comment type="function">
    <text evidence="1 7">Plays an important role in the degradation of dermatan and keratan sulfates.</text>
</comment>
<dbReference type="GO" id="GO:0005975">
    <property type="term" value="P:carbohydrate metabolic process"/>
    <property type="evidence" value="ECO:0007669"/>
    <property type="project" value="InterPro"/>
</dbReference>
<dbReference type="AlphaFoldDB" id="A0A7M5XJ74"/>
<evidence type="ECO:0000256" key="8">
    <source>
        <dbReference type="SAM" id="SignalP"/>
    </source>
</evidence>
<dbReference type="RefSeq" id="XP_066910069.1">
    <property type="nucleotide sequence ID" value="XM_067053968.1"/>
</dbReference>
<dbReference type="InterPro" id="IPR008979">
    <property type="entry name" value="Galactose-bd-like_sf"/>
</dbReference>
<evidence type="ECO:0000256" key="6">
    <source>
        <dbReference type="ARBA" id="ARBA00023295"/>
    </source>
</evidence>
<dbReference type="InterPro" id="IPR013783">
    <property type="entry name" value="Ig-like_fold"/>
</dbReference>
<evidence type="ECO:0000256" key="1">
    <source>
        <dbReference type="ARBA" id="ARBA00003025"/>
    </source>
</evidence>
<proteinExistence type="inferred from homology"/>
<evidence type="ECO:0000313" key="13">
    <source>
        <dbReference type="Proteomes" id="UP000594262"/>
    </source>
</evidence>
<dbReference type="EnsemblMetazoa" id="CLYHEMT024220.1">
    <property type="protein sequence ID" value="CLYHEMP024220.1"/>
    <property type="gene ID" value="CLYHEMG024220"/>
</dbReference>
<dbReference type="InterPro" id="IPR006104">
    <property type="entry name" value="Glyco_hydro_2_N"/>
</dbReference>
<name>A0A7M5XJ74_9CNID</name>
<sequence>MMFRIILVALHVLYFGVKESLSLFPQESESRELKILDGLWNFRADNSSSRNVGIKNKWYSDQLKKSGSVITMPVPSSYNDITQDAHIRDFVGWVWYDRDFYAPNSWNDESGHRRVVLRFESCHYFCMVWLNGKQIMEHDGGHLPFEADVTEHLSFGKSNLVTVAANNTLTPKTLPPGDATFLEGGKYPSGKYYVQKLQMDFFNYAGIHRPVKLYITPTTYLHDITLETDVIDGVGKLNFTTSVATVSKNGKEDSIEIIYDVIDDNGERIAGTSGNDLYKGGIDVPNVNLWWPVGMGHKPAYLYTLKVTVKGSGDVQDDVYRIKFGFRTIKVTDKAFRINGMPFYFKGFGMHEDADIRGKGLDLPTIMKNYYLIDWIGANSFRTSHYPYADEILYLADERGIVVIDECPGVGILEQNMGDENIAHHMDVMKELVHRDKNHPSVVMWSVANEPDTKSSKSDPYFKAIIDYTRQLDGSRPITFVSHMSPYDDKAVKYVDVVCFNRYYTWYSDSGYIDLIPYQLERELKLWYQIHGKLLLMTEYGADAVAGLYQNPPVMYTEDYQVAAVKSYFPLFDEYKKSYFVGEMIWNFADFATAQGTTRVAGNKKGLFTRSRQPKRIAYVIRERYRKMPSLNLVHTTDEEKKRTTANTKSLEEYDDLTDYNGETYYDQDFTNGGVSDDGVDIIPAL</sequence>
<evidence type="ECO:0000256" key="3">
    <source>
        <dbReference type="ARBA" id="ARBA00012761"/>
    </source>
</evidence>
<evidence type="ECO:0000256" key="4">
    <source>
        <dbReference type="ARBA" id="ARBA00016205"/>
    </source>
</evidence>
<keyword evidence="13" id="KW-1185">Reference proteome</keyword>
<keyword evidence="8" id="KW-0732">Signal</keyword>
<dbReference type="FunFam" id="2.60.120.260:FF:000027">
    <property type="entry name" value="Beta-glucuronidase"/>
    <property type="match status" value="1"/>
</dbReference>
<dbReference type="FunFam" id="3.20.20.80:FF:000029">
    <property type="entry name" value="Beta-glucuronidase"/>
    <property type="match status" value="1"/>
</dbReference>
<comment type="subunit">
    <text evidence="7">Homotetramer.</text>
</comment>
<dbReference type="GO" id="GO:0005615">
    <property type="term" value="C:extracellular space"/>
    <property type="evidence" value="ECO:0007669"/>
    <property type="project" value="TreeGrafter"/>
</dbReference>
<dbReference type="InterPro" id="IPR006103">
    <property type="entry name" value="Glyco_hydro_2_cat"/>
</dbReference>
<organism evidence="12 13">
    <name type="scientific">Clytia hemisphaerica</name>
    <dbReference type="NCBI Taxonomy" id="252671"/>
    <lineage>
        <taxon>Eukaryota</taxon>
        <taxon>Metazoa</taxon>
        <taxon>Cnidaria</taxon>
        <taxon>Hydrozoa</taxon>
        <taxon>Hydroidolina</taxon>
        <taxon>Leptothecata</taxon>
        <taxon>Obeliida</taxon>
        <taxon>Clytiidae</taxon>
        <taxon>Clytia</taxon>
    </lineage>
</organism>
<dbReference type="InterPro" id="IPR036156">
    <property type="entry name" value="Beta-gal/glucu_dom_sf"/>
</dbReference>
<dbReference type="GO" id="GO:0004566">
    <property type="term" value="F:beta-glucuronidase activity"/>
    <property type="evidence" value="ECO:0007669"/>
    <property type="project" value="UniProtKB-EC"/>
</dbReference>
<reference evidence="12" key="1">
    <citation type="submission" date="2021-01" db="UniProtKB">
        <authorList>
            <consortium name="EnsemblMetazoa"/>
        </authorList>
    </citation>
    <scope>IDENTIFICATION</scope>
</reference>
<accession>A0A7M5XJ74</accession>
<dbReference type="PANTHER" id="PTHR10066:SF67">
    <property type="entry name" value="BETA-GLUCURONIDASE"/>
    <property type="match status" value="1"/>
</dbReference>
<keyword evidence="6 7" id="KW-0326">Glycosidase</keyword>
<protein>
    <recommendedName>
        <fullName evidence="4 7">Beta-glucuronidase</fullName>
        <ecNumber evidence="3 7">3.2.1.31</ecNumber>
    </recommendedName>
</protein>
<dbReference type="PROSITE" id="PS00719">
    <property type="entry name" value="GLYCOSYL_HYDROL_F2_1"/>
    <property type="match status" value="1"/>
</dbReference>
<dbReference type="InterPro" id="IPR006101">
    <property type="entry name" value="Glyco_hydro_2"/>
</dbReference>
<dbReference type="GeneID" id="136797387"/>
<evidence type="ECO:0000256" key="7">
    <source>
        <dbReference type="RuleBase" id="RU361154"/>
    </source>
</evidence>
<dbReference type="Gene3D" id="2.60.120.260">
    <property type="entry name" value="Galactose-binding domain-like"/>
    <property type="match status" value="1"/>
</dbReference>
<dbReference type="Pfam" id="PF00703">
    <property type="entry name" value="Glyco_hydro_2"/>
    <property type="match status" value="1"/>
</dbReference>
<evidence type="ECO:0000259" key="9">
    <source>
        <dbReference type="Pfam" id="PF00703"/>
    </source>
</evidence>
<evidence type="ECO:0000259" key="10">
    <source>
        <dbReference type="Pfam" id="PF02836"/>
    </source>
</evidence>
<dbReference type="InterPro" id="IPR006102">
    <property type="entry name" value="Ig-like_GH2"/>
</dbReference>
<dbReference type="SUPFAM" id="SSF49303">
    <property type="entry name" value="beta-Galactosidase/glucuronidase domain"/>
    <property type="match status" value="1"/>
</dbReference>
<dbReference type="GO" id="GO:0019391">
    <property type="term" value="P:glucuronoside catabolic process"/>
    <property type="evidence" value="ECO:0007669"/>
    <property type="project" value="TreeGrafter"/>
</dbReference>
<feature type="domain" description="Glycosyl hydrolases family 2 sugar binding" evidence="11">
    <location>
        <begin position="33"/>
        <end position="217"/>
    </location>
</feature>
<evidence type="ECO:0000259" key="11">
    <source>
        <dbReference type="Pfam" id="PF02837"/>
    </source>
</evidence>
<evidence type="ECO:0000256" key="2">
    <source>
        <dbReference type="ARBA" id="ARBA00007401"/>
    </source>
</evidence>
<dbReference type="OrthoDB" id="408532at2759"/>
<dbReference type="Proteomes" id="UP000594262">
    <property type="component" value="Unplaced"/>
</dbReference>
<dbReference type="InterPro" id="IPR023230">
    <property type="entry name" value="Glyco_hydro_2_CS"/>
</dbReference>
<dbReference type="GO" id="GO:0030246">
    <property type="term" value="F:carbohydrate binding"/>
    <property type="evidence" value="ECO:0007669"/>
    <property type="project" value="TreeGrafter"/>
</dbReference>
<dbReference type="Pfam" id="PF02836">
    <property type="entry name" value="Glyco_hydro_2_C"/>
    <property type="match status" value="1"/>
</dbReference>
<dbReference type="PANTHER" id="PTHR10066">
    <property type="entry name" value="BETA-GLUCURONIDASE"/>
    <property type="match status" value="1"/>
</dbReference>
<feature type="chain" id="PRO_5029516382" description="Beta-glucuronidase" evidence="8">
    <location>
        <begin position="23"/>
        <end position="686"/>
    </location>
</feature>
<dbReference type="InterPro" id="IPR023232">
    <property type="entry name" value="Glyco_hydro_2_AS"/>
</dbReference>